<dbReference type="GO" id="GO:0005634">
    <property type="term" value="C:nucleus"/>
    <property type="evidence" value="ECO:0007669"/>
    <property type="project" value="TreeGrafter"/>
</dbReference>
<evidence type="ECO:0000256" key="5">
    <source>
        <dbReference type="SAM" id="Coils"/>
    </source>
</evidence>
<dbReference type="Pfam" id="PF01416">
    <property type="entry name" value="PseudoU_synth_1"/>
    <property type="match status" value="1"/>
</dbReference>
<evidence type="ECO:0000313" key="7">
    <source>
        <dbReference type="EMBL" id="KAF6278346.1"/>
    </source>
</evidence>
<evidence type="ECO:0000256" key="3">
    <source>
        <dbReference type="ARBA" id="ARBA00023235"/>
    </source>
</evidence>
<dbReference type="SUPFAM" id="SSF55120">
    <property type="entry name" value="Pseudouridine synthase"/>
    <property type="match status" value="1"/>
</dbReference>
<feature type="coiled-coil region" evidence="5">
    <location>
        <begin position="4"/>
        <end position="31"/>
    </location>
</feature>
<proteinExistence type="inferred from homology"/>
<evidence type="ECO:0000256" key="1">
    <source>
        <dbReference type="ARBA" id="ARBA00009375"/>
    </source>
</evidence>
<dbReference type="GO" id="GO:0160147">
    <property type="term" value="F:tRNA pseudouridine(38-40) synthase activity"/>
    <property type="evidence" value="ECO:0007669"/>
    <property type="project" value="UniProtKB-EC"/>
</dbReference>
<dbReference type="GO" id="GO:0031119">
    <property type="term" value="P:tRNA pseudouridine synthesis"/>
    <property type="evidence" value="ECO:0007669"/>
    <property type="project" value="TreeGrafter"/>
</dbReference>
<evidence type="ECO:0000313" key="8">
    <source>
        <dbReference type="Proteomes" id="UP000585614"/>
    </source>
</evidence>
<sequence length="186" mass="21858">MAENDTDRIQNEKLLKRVQELEQELVGQSLAEERWQEPFQLCQFEVIGQAFLYHQVRCMMAILFLIGQGMEKPEIIDELLNIEKNPQKPQYSMAVEFPLVLYDCKFESIKWIYDREVHEFNVTHLQQQWANQAVKTHMLYSMLQGLDSVAVPCGTGMTGKSTDEIIYQNQSYTGLWGEVDLYKLWR</sequence>
<dbReference type="InterPro" id="IPR020095">
    <property type="entry name" value="PsdUridine_synth_TruA_C"/>
</dbReference>
<gene>
    <name evidence="7" type="ORF">mRhiFer1_013876</name>
</gene>
<dbReference type="InterPro" id="IPR020103">
    <property type="entry name" value="PsdUridine_synth_cat_dom_sf"/>
</dbReference>
<evidence type="ECO:0000256" key="4">
    <source>
        <dbReference type="RuleBase" id="RU003792"/>
    </source>
</evidence>
<reference evidence="7 8" key="1">
    <citation type="journal article" date="2020" name="Nature">
        <title>Six reference-quality genomes reveal evolution of bat adaptations.</title>
        <authorList>
            <person name="Jebb D."/>
            <person name="Huang Z."/>
            <person name="Pippel M."/>
            <person name="Hughes G.M."/>
            <person name="Lavrichenko K."/>
            <person name="Devanna P."/>
            <person name="Winkler S."/>
            <person name="Jermiin L.S."/>
            <person name="Skirmuntt E.C."/>
            <person name="Katzourakis A."/>
            <person name="Burkitt-Gray L."/>
            <person name="Ray D.A."/>
            <person name="Sullivan K.A.M."/>
            <person name="Roscito J.G."/>
            <person name="Kirilenko B.M."/>
            <person name="Davalos L.M."/>
            <person name="Corthals A.P."/>
            <person name="Power M.L."/>
            <person name="Jones G."/>
            <person name="Ransome R.D."/>
            <person name="Dechmann D.K.N."/>
            <person name="Locatelli A.G."/>
            <person name="Puechmaille S.J."/>
            <person name="Fedrigo O."/>
            <person name="Jarvis E.D."/>
            <person name="Hiller M."/>
            <person name="Vernes S.C."/>
            <person name="Myers E.W."/>
            <person name="Teeling E.C."/>
        </authorList>
    </citation>
    <scope>NUCLEOTIDE SEQUENCE [LARGE SCALE GENOMIC DNA]</scope>
    <source>
        <strain evidence="7">MRhiFer1</strain>
        <tissue evidence="7">Lung</tissue>
    </source>
</reference>
<dbReference type="PANTHER" id="PTHR11142:SF5">
    <property type="entry name" value="TRNA PSEUDOURIDINE(38_39) SYNTHASE"/>
    <property type="match status" value="1"/>
</dbReference>
<keyword evidence="3 4" id="KW-0413">Isomerase</keyword>
<dbReference type="GO" id="GO:1990481">
    <property type="term" value="P:mRNA pseudouridine synthesis"/>
    <property type="evidence" value="ECO:0007669"/>
    <property type="project" value="TreeGrafter"/>
</dbReference>
<dbReference type="EMBL" id="JACAGC010000025">
    <property type="protein sequence ID" value="KAF6278346.1"/>
    <property type="molecule type" value="Genomic_DNA"/>
</dbReference>
<organism evidence="7 8">
    <name type="scientific">Rhinolophus ferrumequinum</name>
    <name type="common">Greater horseshoe bat</name>
    <dbReference type="NCBI Taxonomy" id="59479"/>
    <lineage>
        <taxon>Eukaryota</taxon>
        <taxon>Metazoa</taxon>
        <taxon>Chordata</taxon>
        <taxon>Craniata</taxon>
        <taxon>Vertebrata</taxon>
        <taxon>Euteleostomi</taxon>
        <taxon>Mammalia</taxon>
        <taxon>Eutheria</taxon>
        <taxon>Laurasiatheria</taxon>
        <taxon>Chiroptera</taxon>
        <taxon>Yinpterochiroptera</taxon>
        <taxon>Rhinolophoidea</taxon>
        <taxon>Rhinolophidae</taxon>
        <taxon>Rhinolophinae</taxon>
        <taxon>Rhinolophus</taxon>
    </lineage>
</organism>
<dbReference type="Gene3D" id="3.30.70.660">
    <property type="entry name" value="Pseudouridine synthase I, catalytic domain, C-terminal subdomain"/>
    <property type="match status" value="1"/>
</dbReference>
<accession>A0A7J7RQA3</accession>
<evidence type="ECO:0000259" key="6">
    <source>
        <dbReference type="Pfam" id="PF01416"/>
    </source>
</evidence>
<comment type="similarity">
    <text evidence="1 4">Belongs to the tRNA pseudouridine synthase TruA family.</text>
</comment>
<dbReference type="PANTHER" id="PTHR11142">
    <property type="entry name" value="PSEUDOURIDYLATE SYNTHASE"/>
    <property type="match status" value="1"/>
</dbReference>
<name>A0A7J7RQA3_RHIFE</name>
<dbReference type="AlphaFoldDB" id="A0A7J7RQA3"/>
<dbReference type="InterPro" id="IPR020097">
    <property type="entry name" value="PsdUridine_synth_TruA_a/b_dom"/>
</dbReference>
<evidence type="ECO:0000256" key="2">
    <source>
        <dbReference type="ARBA" id="ARBA00022694"/>
    </source>
</evidence>
<protein>
    <recommendedName>
        <fullName evidence="4">tRNA pseudouridine synthase</fullName>
        <ecNumber evidence="4">5.4.99.12</ecNumber>
    </recommendedName>
</protein>
<dbReference type="EC" id="5.4.99.12" evidence="4"/>
<feature type="domain" description="Pseudouridine synthase I TruA alpha/beta" evidence="6">
    <location>
        <begin position="29"/>
        <end position="107"/>
    </location>
</feature>
<dbReference type="InterPro" id="IPR001406">
    <property type="entry name" value="PsdUridine_synth_TruA"/>
</dbReference>
<keyword evidence="2 4" id="KW-0819">tRNA processing</keyword>
<dbReference type="GO" id="GO:0005737">
    <property type="term" value="C:cytoplasm"/>
    <property type="evidence" value="ECO:0007669"/>
    <property type="project" value="TreeGrafter"/>
</dbReference>
<keyword evidence="5" id="KW-0175">Coiled coil</keyword>
<comment type="catalytic activity">
    <reaction evidence="4">
        <text>uridine(38/39/40) in tRNA = pseudouridine(38/39/40) in tRNA</text>
        <dbReference type="Rhea" id="RHEA:22376"/>
        <dbReference type="Rhea" id="RHEA-COMP:10085"/>
        <dbReference type="Rhea" id="RHEA-COMP:10087"/>
        <dbReference type="ChEBI" id="CHEBI:65314"/>
        <dbReference type="ChEBI" id="CHEBI:65315"/>
        <dbReference type="EC" id="5.4.99.12"/>
    </reaction>
</comment>
<dbReference type="Proteomes" id="UP000585614">
    <property type="component" value="Unassembled WGS sequence"/>
</dbReference>
<comment type="caution">
    <text evidence="7">The sequence shown here is derived from an EMBL/GenBank/DDBJ whole genome shotgun (WGS) entry which is preliminary data.</text>
</comment>
<dbReference type="GO" id="GO:0003723">
    <property type="term" value="F:RNA binding"/>
    <property type="evidence" value="ECO:0007669"/>
    <property type="project" value="InterPro"/>
</dbReference>